<evidence type="ECO:0000313" key="4">
    <source>
        <dbReference type="Proteomes" id="UP000289220"/>
    </source>
</evidence>
<dbReference type="InterPro" id="IPR036390">
    <property type="entry name" value="WH_DNA-bd_sf"/>
</dbReference>
<organism evidence="3 4">
    <name type="scientific">Brevundimonas mediterranea</name>
    <dbReference type="NCBI Taxonomy" id="74329"/>
    <lineage>
        <taxon>Bacteria</taxon>
        <taxon>Pseudomonadati</taxon>
        <taxon>Pseudomonadota</taxon>
        <taxon>Alphaproteobacteria</taxon>
        <taxon>Caulobacterales</taxon>
        <taxon>Caulobacteraceae</taxon>
        <taxon>Brevundimonas</taxon>
    </lineage>
</organism>
<evidence type="ECO:0000313" key="2">
    <source>
        <dbReference type="EMBL" id="QIH73350.1"/>
    </source>
</evidence>
<evidence type="ECO:0000313" key="5">
    <source>
        <dbReference type="Proteomes" id="UP000501325"/>
    </source>
</evidence>
<dbReference type="EMBL" id="CP048751">
    <property type="protein sequence ID" value="QIH73350.1"/>
    <property type="molecule type" value="Genomic_DNA"/>
</dbReference>
<dbReference type="AlphaFoldDB" id="A0A6G7EIQ0"/>
<evidence type="ECO:0000259" key="1">
    <source>
        <dbReference type="Pfam" id="PF03551"/>
    </source>
</evidence>
<dbReference type="SUPFAM" id="SSF46785">
    <property type="entry name" value="Winged helix' DNA-binding domain"/>
    <property type="match status" value="1"/>
</dbReference>
<gene>
    <name evidence="3" type="ORF">BREV_BREV_01153</name>
    <name evidence="2" type="ORF">GYM46_10555</name>
</gene>
<dbReference type="InterPro" id="IPR036388">
    <property type="entry name" value="WH-like_DNA-bd_sf"/>
</dbReference>
<dbReference type="Proteomes" id="UP000501325">
    <property type="component" value="Chromosome"/>
</dbReference>
<name>A0A6G7EIQ0_9CAUL</name>
<accession>A0A6G7EIQ0</accession>
<dbReference type="Gene3D" id="1.10.10.10">
    <property type="entry name" value="Winged helix-like DNA-binding domain superfamily/Winged helix DNA-binding domain"/>
    <property type="match status" value="1"/>
</dbReference>
<proteinExistence type="predicted"/>
<keyword evidence="4" id="KW-1185">Reference proteome</keyword>
<sequence>MTRSRRPSAQTIAVLEVLARQADAWFYGLEVADATGLKSGSLYPILIRLAERNWLESQWLEPEKPGRPARHAYRITAAGRAALRAAMAPSPSSILGRSLS</sequence>
<reference evidence="3 4" key="1">
    <citation type="submission" date="2018-11" db="EMBL/GenBank/DDBJ databases">
        <authorList>
            <person name="Peiro R."/>
            <person name="Begona"/>
            <person name="Cbmso G."/>
            <person name="Lopez M."/>
            <person name="Gonzalez S."/>
            <person name="Sacristan E."/>
            <person name="Castillo E."/>
        </authorList>
    </citation>
    <scope>NUCLEOTIDE SEQUENCE [LARGE SCALE GENOMIC DNA]</scope>
    <source>
        <strain evidence="3">Brev_genome</strain>
    </source>
</reference>
<evidence type="ECO:0000313" key="3">
    <source>
        <dbReference type="EMBL" id="VDC49329.1"/>
    </source>
</evidence>
<feature type="domain" description="Transcription regulator PadR N-terminal" evidence="1">
    <location>
        <begin position="35"/>
        <end position="84"/>
    </location>
</feature>
<dbReference type="Proteomes" id="UP000289220">
    <property type="component" value="Unassembled WGS sequence"/>
</dbReference>
<dbReference type="EMBL" id="UXHF01000016">
    <property type="protein sequence ID" value="VDC49329.1"/>
    <property type="molecule type" value="Genomic_DNA"/>
</dbReference>
<dbReference type="Pfam" id="PF03551">
    <property type="entry name" value="PadR"/>
    <property type="match status" value="1"/>
</dbReference>
<protein>
    <submittedName>
        <fullName evidence="2">PadR family transcriptional regulator</fullName>
    </submittedName>
</protein>
<dbReference type="InterPro" id="IPR005149">
    <property type="entry name" value="Tscrpt_reg_PadR_N"/>
</dbReference>
<dbReference type="KEGG" id="bmed:GYM46_10555"/>
<dbReference type="RefSeq" id="WP_154725811.1">
    <property type="nucleotide sequence ID" value="NZ_CP048751.1"/>
</dbReference>
<reference evidence="2 5" key="2">
    <citation type="submission" date="2020-01" db="EMBL/GenBank/DDBJ databases">
        <authorList>
            <person name="Wang S."/>
        </authorList>
    </citation>
    <scope>NUCLEOTIDE SEQUENCE [LARGE SCALE GENOMIC DNA]</scope>
    <source>
        <strain evidence="2 5">D151-2-6</strain>
    </source>
</reference>